<evidence type="ECO:0000256" key="1">
    <source>
        <dbReference type="SAM" id="MobiDB-lite"/>
    </source>
</evidence>
<feature type="compositionally biased region" description="Low complexity" evidence="1">
    <location>
        <begin position="73"/>
        <end position="83"/>
    </location>
</feature>
<feature type="region of interest" description="Disordered" evidence="1">
    <location>
        <begin position="1"/>
        <end position="28"/>
    </location>
</feature>
<name>A0A0V0QKU2_PSEPJ</name>
<keyword evidence="3" id="KW-1185">Reference proteome</keyword>
<feature type="region of interest" description="Disordered" evidence="1">
    <location>
        <begin position="145"/>
        <end position="164"/>
    </location>
</feature>
<feature type="compositionally biased region" description="Polar residues" evidence="1">
    <location>
        <begin position="1"/>
        <end position="19"/>
    </location>
</feature>
<feature type="compositionally biased region" description="Low complexity" evidence="1">
    <location>
        <begin position="181"/>
        <end position="195"/>
    </location>
</feature>
<dbReference type="InParanoid" id="A0A0V0QKU2"/>
<feature type="region of interest" description="Disordered" evidence="1">
    <location>
        <begin position="170"/>
        <end position="195"/>
    </location>
</feature>
<dbReference type="Proteomes" id="UP000054937">
    <property type="component" value="Unassembled WGS sequence"/>
</dbReference>
<dbReference type="AlphaFoldDB" id="A0A0V0QKU2"/>
<protein>
    <submittedName>
        <fullName evidence="2">Uncharacterized protein</fullName>
    </submittedName>
</protein>
<comment type="caution">
    <text evidence="2">The sequence shown here is derived from an EMBL/GenBank/DDBJ whole genome shotgun (WGS) entry which is preliminary data.</text>
</comment>
<organism evidence="2 3">
    <name type="scientific">Pseudocohnilembus persalinus</name>
    <name type="common">Ciliate</name>
    <dbReference type="NCBI Taxonomy" id="266149"/>
    <lineage>
        <taxon>Eukaryota</taxon>
        <taxon>Sar</taxon>
        <taxon>Alveolata</taxon>
        <taxon>Ciliophora</taxon>
        <taxon>Intramacronucleata</taxon>
        <taxon>Oligohymenophorea</taxon>
        <taxon>Scuticociliatia</taxon>
        <taxon>Philasterida</taxon>
        <taxon>Pseudocohnilembidae</taxon>
        <taxon>Pseudocohnilembus</taxon>
    </lineage>
</organism>
<gene>
    <name evidence="2" type="ORF">PPERSA_04025</name>
</gene>
<feature type="region of interest" description="Disordered" evidence="1">
    <location>
        <begin position="54"/>
        <end position="83"/>
    </location>
</feature>
<dbReference type="EMBL" id="LDAU01000151">
    <property type="protein sequence ID" value="KRX02822.1"/>
    <property type="molecule type" value="Genomic_DNA"/>
</dbReference>
<accession>A0A0V0QKU2</accession>
<dbReference type="OMA" id="CTIINRI"/>
<evidence type="ECO:0000313" key="3">
    <source>
        <dbReference type="Proteomes" id="UP000054937"/>
    </source>
</evidence>
<evidence type="ECO:0000313" key="2">
    <source>
        <dbReference type="EMBL" id="KRX02822.1"/>
    </source>
</evidence>
<reference evidence="2 3" key="1">
    <citation type="journal article" date="2015" name="Sci. Rep.">
        <title>Genome of the facultative scuticociliatosis pathogen Pseudocohnilembus persalinus provides insight into its virulence through horizontal gene transfer.</title>
        <authorList>
            <person name="Xiong J."/>
            <person name="Wang G."/>
            <person name="Cheng J."/>
            <person name="Tian M."/>
            <person name="Pan X."/>
            <person name="Warren A."/>
            <person name="Jiang C."/>
            <person name="Yuan D."/>
            <person name="Miao W."/>
        </authorList>
    </citation>
    <scope>NUCLEOTIDE SEQUENCE [LARGE SCALE GENOMIC DNA]</scope>
    <source>
        <strain evidence="2">36N120E</strain>
    </source>
</reference>
<sequence>MQEFCSNQKSFNSLQNEPQISEKDSEEDTICESIELDNDQDIESQIILNNIANQNEKQVNNQESKNKDKNNEKQQQQKQQQQFQNYLDQIQEDDEIMYKVRFCFQDFQDLKEQDKKYFFQDLVQIYDKLVQNQIKNQNQFVDNTSSDESYLGGNQNNENSQQKLKIQQVYQRNQDRDRQNGDNYDLSNNNENNYQNSWDQFLSDQQKQQNCDVNKEMVIGKFKEQNKKKDFFNEENYQEQEQLNDYKDILYFGIKICDNDFINDDDDNDDCDLKEYNIRQKIQQNNDSMEILNNDSLSNQNNNDTNNNSSIELKYINSYQSESSDIDSLDNLELDIQNNQVKNCATCTIINRINSVICRCCGEKF</sequence>
<proteinExistence type="predicted"/>